<evidence type="ECO:0000259" key="2">
    <source>
        <dbReference type="Pfam" id="PF01557"/>
    </source>
</evidence>
<dbReference type="SUPFAM" id="SSF56529">
    <property type="entry name" value="FAH"/>
    <property type="match status" value="1"/>
</dbReference>
<dbReference type="Pfam" id="PF01557">
    <property type="entry name" value="FAA_hydrolase"/>
    <property type="match status" value="1"/>
</dbReference>
<dbReference type="OrthoDB" id="2273115at2"/>
<organism evidence="3 4">
    <name type="scientific">Pseudonocardia sulfidoxydans NBRC 16205</name>
    <dbReference type="NCBI Taxonomy" id="1223511"/>
    <lineage>
        <taxon>Bacteria</taxon>
        <taxon>Bacillati</taxon>
        <taxon>Actinomycetota</taxon>
        <taxon>Actinomycetes</taxon>
        <taxon>Pseudonocardiales</taxon>
        <taxon>Pseudonocardiaceae</taxon>
        <taxon>Pseudonocardia</taxon>
    </lineage>
</organism>
<evidence type="ECO:0000313" key="4">
    <source>
        <dbReference type="Proteomes" id="UP000321685"/>
    </source>
</evidence>
<feature type="region of interest" description="Disordered" evidence="1">
    <location>
        <begin position="280"/>
        <end position="303"/>
    </location>
</feature>
<dbReference type="PANTHER" id="PTHR43211:SF1">
    <property type="entry name" value="BLL6422 PROTEIN"/>
    <property type="match status" value="1"/>
</dbReference>
<name>A0A511DLL1_9PSEU</name>
<dbReference type="InterPro" id="IPR011234">
    <property type="entry name" value="Fumarylacetoacetase-like_C"/>
</dbReference>
<evidence type="ECO:0000313" key="3">
    <source>
        <dbReference type="EMBL" id="GEL25277.1"/>
    </source>
</evidence>
<gene>
    <name evidence="3" type="ORF">PSU4_42310</name>
</gene>
<dbReference type="Proteomes" id="UP000321685">
    <property type="component" value="Unassembled WGS sequence"/>
</dbReference>
<accession>A0A511DLL1</accession>
<reference evidence="3 4" key="1">
    <citation type="submission" date="2019-07" db="EMBL/GenBank/DDBJ databases">
        <title>Whole genome shotgun sequence of Pseudonocardia sulfidoxydans NBRC 16205.</title>
        <authorList>
            <person name="Hosoyama A."/>
            <person name="Uohara A."/>
            <person name="Ohji S."/>
            <person name="Ichikawa N."/>
        </authorList>
    </citation>
    <scope>NUCLEOTIDE SEQUENCE [LARGE SCALE GENOMIC DNA]</scope>
    <source>
        <strain evidence="3 4">NBRC 16205</strain>
    </source>
</reference>
<dbReference type="PANTHER" id="PTHR43211">
    <property type="entry name" value="FUMARYLACETOACETATE HYDROLASE"/>
    <property type="match status" value="1"/>
</dbReference>
<dbReference type="RefSeq" id="WP_147111182.1">
    <property type="nucleotide sequence ID" value="NZ_BJVJ01000050.1"/>
</dbReference>
<dbReference type="AlphaFoldDB" id="A0A511DLL1"/>
<dbReference type="EMBL" id="BJVJ01000050">
    <property type="protein sequence ID" value="GEL25277.1"/>
    <property type="molecule type" value="Genomic_DNA"/>
</dbReference>
<dbReference type="GO" id="GO:0003824">
    <property type="term" value="F:catalytic activity"/>
    <property type="evidence" value="ECO:0007669"/>
    <property type="project" value="InterPro"/>
</dbReference>
<evidence type="ECO:0000256" key="1">
    <source>
        <dbReference type="SAM" id="MobiDB-lite"/>
    </source>
</evidence>
<dbReference type="Gene3D" id="3.90.850.10">
    <property type="entry name" value="Fumarylacetoacetase-like, C-terminal domain"/>
    <property type="match status" value="1"/>
</dbReference>
<comment type="caution">
    <text evidence="3">The sequence shown here is derived from an EMBL/GenBank/DDBJ whole genome shotgun (WGS) entry which is preliminary data.</text>
</comment>
<keyword evidence="4" id="KW-1185">Reference proteome</keyword>
<sequence>MRLVTYRPPGDAEPRVGALDGERVVDLPGFTSMLDLLERGPTGLDDARTLASLAATTHPLADVTLLAPLPRPRTMRDFMLVEEHVRNSFGDVPEEWFRIPVHWKCNPDTVIGPDAVAPWPYYTDKLDYELEVAAVIGAPLFRATVEQAEAAVAGYTIFNDWSARDIQFREMSVGIGPAFGKDFATSLGPCLTTADSFDATGARMSARINGETWSEGSIGAMRFSFGQAVATLSQYQPLHPGDVIGGGTTGRGCGLEIDRWLSPGDVVELEVEGIGVLRNTVGRKDDDPPADSGINLVKPEEFP</sequence>
<proteinExistence type="predicted"/>
<protein>
    <submittedName>
        <fullName evidence="3">Fumarylacetoacetase</fullName>
    </submittedName>
</protein>
<feature type="domain" description="Fumarylacetoacetase-like C-terminal" evidence="2">
    <location>
        <begin position="82"/>
        <end position="281"/>
    </location>
</feature>
<dbReference type="InterPro" id="IPR036663">
    <property type="entry name" value="Fumarylacetoacetase_C_sf"/>
</dbReference>